<accession>A0A7S2LFA0</accession>
<sequence length="287" mass="32024">MSTKVKIVGAKENVVSTDHFSIDECIGNVATKCDDLSMAIVTITEPTSEPWITIDYDEYMYVTDGFIEIYLEDGSMTKVVAGQTVFIEKGTRMQVVFPSGNTKYIPVCLPAFKPERCLREEGTESDVSKRLNALHNSNDSNKLSAEEVNAKFDHVTKVYHMCEKKLWDEAVSSGTAYFPPTFHEDGKFTHATAVAERLISTANHFYTSSEGDWICIELDRNELLKLGILTIFEEAKPVGTTDTNSDWETWVFPHIFGGIPTHVSDVVTNVLPITRDDDGSFLSIEGL</sequence>
<dbReference type="Pfam" id="PF06108">
    <property type="entry name" value="DUF952"/>
    <property type="match status" value="1"/>
</dbReference>
<dbReference type="SUPFAM" id="SSF51182">
    <property type="entry name" value="RmlC-like cupins"/>
    <property type="match status" value="1"/>
</dbReference>
<reference evidence="1" key="1">
    <citation type="submission" date="2021-01" db="EMBL/GenBank/DDBJ databases">
        <authorList>
            <person name="Corre E."/>
            <person name="Pelletier E."/>
            <person name="Niang G."/>
            <person name="Scheremetjew M."/>
            <person name="Finn R."/>
            <person name="Kale V."/>
            <person name="Holt S."/>
            <person name="Cochrane G."/>
            <person name="Meng A."/>
            <person name="Brown T."/>
            <person name="Cohen L."/>
        </authorList>
    </citation>
    <scope>NUCLEOTIDE SEQUENCE</scope>
    <source>
        <strain evidence="1">SM1012Den-03</strain>
    </source>
</reference>
<evidence type="ECO:0000313" key="1">
    <source>
        <dbReference type="EMBL" id="CAD9604743.1"/>
    </source>
</evidence>
<dbReference type="InterPro" id="IPR014710">
    <property type="entry name" value="RmlC-like_jellyroll"/>
</dbReference>
<dbReference type="InterPro" id="IPR009297">
    <property type="entry name" value="DUF952"/>
</dbReference>
<name>A0A7S2LFA0_9STRA</name>
<dbReference type="InterPro" id="IPR010424">
    <property type="entry name" value="EutQ"/>
</dbReference>
<protein>
    <submittedName>
        <fullName evidence="1">Uncharacterized protein</fullName>
    </submittedName>
</protein>
<dbReference type="Gene3D" id="2.60.120.10">
    <property type="entry name" value="Jelly Rolls"/>
    <property type="match status" value="1"/>
</dbReference>
<proteinExistence type="predicted"/>
<organism evidence="1">
    <name type="scientific">Skeletonema marinoi</name>
    <dbReference type="NCBI Taxonomy" id="267567"/>
    <lineage>
        <taxon>Eukaryota</taxon>
        <taxon>Sar</taxon>
        <taxon>Stramenopiles</taxon>
        <taxon>Ochrophyta</taxon>
        <taxon>Bacillariophyta</taxon>
        <taxon>Coscinodiscophyceae</taxon>
        <taxon>Thalassiosirophycidae</taxon>
        <taxon>Thalassiosirales</taxon>
        <taxon>Skeletonemataceae</taxon>
        <taxon>Skeletonema</taxon>
        <taxon>Skeletonema marinoi-dohrnii complex</taxon>
    </lineage>
</organism>
<dbReference type="AlphaFoldDB" id="A0A7S2LFA0"/>
<dbReference type="Pfam" id="PF06249">
    <property type="entry name" value="EutQ"/>
    <property type="match status" value="1"/>
</dbReference>
<dbReference type="EMBL" id="HBGZ01016227">
    <property type="protein sequence ID" value="CAD9604743.1"/>
    <property type="molecule type" value="Transcribed_RNA"/>
</dbReference>
<gene>
    <name evidence="1" type="ORF">SMAR0320_LOCUS11618</name>
</gene>
<dbReference type="InterPro" id="IPR011051">
    <property type="entry name" value="RmlC_Cupin_sf"/>
</dbReference>
<dbReference type="SUPFAM" id="SSF56399">
    <property type="entry name" value="ADP-ribosylation"/>
    <property type="match status" value="1"/>
</dbReference>
<dbReference type="Gene3D" id="3.20.170.20">
    <property type="entry name" value="Protein of unknown function DUF952"/>
    <property type="match status" value="1"/>
</dbReference>